<dbReference type="InterPro" id="IPR001623">
    <property type="entry name" value="DnaJ_domain"/>
</dbReference>
<dbReference type="GO" id="GO:0000390">
    <property type="term" value="P:spliceosomal complex disassembly"/>
    <property type="evidence" value="ECO:0007669"/>
    <property type="project" value="TreeGrafter"/>
</dbReference>
<protein>
    <submittedName>
        <fullName evidence="8">DnaJ sub B member 11</fullName>
    </submittedName>
</protein>
<evidence type="ECO:0000256" key="4">
    <source>
        <dbReference type="ARBA" id="ARBA00023186"/>
    </source>
</evidence>
<feature type="compositionally biased region" description="Basic and acidic residues" evidence="6">
    <location>
        <begin position="299"/>
        <end position="317"/>
    </location>
</feature>
<comment type="caution">
    <text evidence="8">The sequence shown here is derived from an EMBL/GenBank/DDBJ whole genome shotgun (WGS) entry which is preliminary data.</text>
</comment>
<dbReference type="PROSITE" id="PS50076">
    <property type="entry name" value="DNAJ_2"/>
    <property type="match status" value="1"/>
</dbReference>
<feature type="compositionally biased region" description="Polar residues" evidence="6">
    <location>
        <begin position="90"/>
        <end position="100"/>
    </location>
</feature>
<dbReference type="GO" id="GO:0005737">
    <property type="term" value="C:cytoplasm"/>
    <property type="evidence" value="ECO:0007669"/>
    <property type="project" value="UniProtKB-SubCell"/>
</dbReference>
<dbReference type="PROSITE" id="PS00636">
    <property type="entry name" value="DNAJ_1"/>
    <property type="match status" value="1"/>
</dbReference>
<evidence type="ECO:0000256" key="3">
    <source>
        <dbReference type="ARBA" id="ARBA00022490"/>
    </source>
</evidence>
<feature type="region of interest" description="Disordered" evidence="6">
    <location>
        <begin position="136"/>
        <end position="284"/>
    </location>
</feature>
<evidence type="ECO:0000256" key="2">
    <source>
        <dbReference type="ARBA" id="ARBA00004496"/>
    </source>
</evidence>
<feature type="region of interest" description="Disordered" evidence="6">
    <location>
        <begin position="375"/>
        <end position="496"/>
    </location>
</feature>
<feature type="domain" description="J" evidence="7">
    <location>
        <begin position="8"/>
        <end position="73"/>
    </location>
</feature>
<dbReference type="PRINTS" id="PR00625">
    <property type="entry name" value="JDOMAIN"/>
</dbReference>
<feature type="compositionally biased region" description="Polar residues" evidence="6">
    <location>
        <begin position="190"/>
        <end position="204"/>
    </location>
</feature>
<dbReference type="Pfam" id="PF00226">
    <property type="entry name" value="DnaJ"/>
    <property type="match status" value="1"/>
</dbReference>
<proteinExistence type="predicted"/>
<keyword evidence="4" id="KW-0143">Chaperone</keyword>
<feature type="region of interest" description="Disordered" evidence="6">
    <location>
        <begin position="69"/>
        <end position="109"/>
    </location>
</feature>
<feature type="compositionally biased region" description="Low complexity" evidence="6">
    <location>
        <begin position="424"/>
        <end position="438"/>
    </location>
</feature>
<dbReference type="PANTHER" id="PTHR44313:SF1">
    <property type="entry name" value="DNAJ HOMOLOG SUBFAMILY C MEMBER 17"/>
    <property type="match status" value="1"/>
</dbReference>
<dbReference type="InterPro" id="IPR052094">
    <property type="entry name" value="Pre-mRNA-splicing_ERAD"/>
</dbReference>
<evidence type="ECO:0000256" key="5">
    <source>
        <dbReference type="ARBA" id="ARBA00023242"/>
    </source>
</evidence>
<feature type="compositionally biased region" description="Basic and acidic residues" evidence="6">
    <location>
        <begin position="205"/>
        <end position="235"/>
    </location>
</feature>
<feature type="region of interest" description="Disordered" evidence="6">
    <location>
        <begin position="298"/>
        <end position="324"/>
    </location>
</feature>
<feature type="compositionally biased region" description="Basic and acidic residues" evidence="6">
    <location>
        <begin position="145"/>
        <end position="189"/>
    </location>
</feature>
<evidence type="ECO:0000259" key="7">
    <source>
        <dbReference type="PROSITE" id="PS50076"/>
    </source>
</evidence>
<comment type="subcellular location">
    <subcellularLocation>
        <location evidence="2">Cytoplasm</location>
    </subcellularLocation>
    <subcellularLocation>
        <location evidence="1">Nucleus</location>
    </subcellularLocation>
</comment>
<dbReference type="InterPro" id="IPR018253">
    <property type="entry name" value="DnaJ_domain_CS"/>
</dbReference>
<dbReference type="PANTHER" id="PTHR44313">
    <property type="entry name" value="DNAJ HOMOLOG SUBFAMILY C MEMBER 17"/>
    <property type="match status" value="1"/>
</dbReference>
<name>A0A8H3FW89_9LECA</name>
<evidence type="ECO:0000313" key="8">
    <source>
        <dbReference type="EMBL" id="CAF9928536.1"/>
    </source>
</evidence>
<keyword evidence="5" id="KW-0539">Nucleus</keyword>
<sequence length="557" mass="64921">MAPPSHQTHYEILGITRQAQLKEVRDAYRKLALKFHPDKDPRNPRAVATFQKLGAAYEVLSDESRRTKYDATLPRCQRVTQPPQPADWPSQRSSGPSPTTQERQEELRRRQDWWAGRNWSTSAREWAARREDDAYWSGPTYAHGATDRSGWDKQSDWEQKNGYEFHEQRQRQRAARKEARKEAERKQREMNTTPPRDVPSNQGTDEAKTQAESNRKDQKAREKAERDAREDDGGRGRPPSPQRPEPDWSDRVEKEYQERLEKEKKERADRRRQEREQLEKEWPAELPRLLSKIISIEADIQRTEAKVDESKSATKDEREDEDHEQIFDLPIKRKFMQRRLNECLDEYKRILKWLRSRSREQEADEAGVKLRKARKEIAKEKTAGHNGNSQEEQADSKTKKKTKVRAEEDQVKPPADTESSYLDPKSSAPRPSKSSSPRGVRSGNAEQPPKTTLPMYDAPSDGDARPSMSHDGSGPDRGFTGEMPEPSIVGNDHDYDDEDYDPPFCNDFHDSHMEVHREFWDILDFWHECSFCHRVCTVMRCPKCDAQACAYCKDRYG</sequence>
<dbReference type="Gene3D" id="1.10.287.110">
    <property type="entry name" value="DnaJ domain"/>
    <property type="match status" value="1"/>
</dbReference>
<reference evidence="8" key="1">
    <citation type="submission" date="2021-03" db="EMBL/GenBank/DDBJ databases">
        <authorList>
            <person name="Tagirdzhanova G."/>
        </authorList>
    </citation>
    <scope>NUCLEOTIDE SEQUENCE</scope>
</reference>
<evidence type="ECO:0000256" key="6">
    <source>
        <dbReference type="SAM" id="MobiDB-lite"/>
    </source>
</evidence>
<organism evidence="8 9">
    <name type="scientific">Imshaugia aleurites</name>
    <dbReference type="NCBI Taxonomy" id="172621"/>
    <lineage>
        <taxon>Eukaryota</taxon>
        <taxon>Fungi</taxon>
        <taxon>Dikarya</taxon>
        <taxon>Ascomycota</taxon>
        <taxon>Pezizomycotina</taxon>
        <taxon>Lecanoromycetes</taxon>
        <taxon>OSLEUM clade</taxon>
        <taxon>Lecanoromycetidae</taxon>
        <taxon>Lecanorales</taxon>
        <taxon>Lecanorineae</taxon>
        <taxon>Parmeliaceae</taxon>
        <taxon>Imshaugia</taxon>
    </lineage>
</organism>
<keyword evidence="9" id="KW-1185">Reference proteome</keyword>
<feature type="compositionally biased region" description="Basic and acidic residues" evidence="6">
    <location>
        <begin position="244"/>
        <end position="283"/>
    </location>
</feature>
<dbReference type="Proteomes" id="UP000664534">
    <property type="component" value="Unassembled WGS sequence"/>
</dbReference>
<dbReference type="GO" id="GO:0005681">
    <property type="term" value="C:spliceosomal complex"/>
    <property type="evidence" value="ECO:0007669"/>
    <property type="project" value="TreeGrafter"/>
</dbReference>
<dbReference type="SUPFAM" id="SSF46565">
    <property type="entry name" value="Chaperone J-domain"/>
    <property type="match status" value="1"/>
</dbReference>
<gene>
    <name evidence="8" type="primary">DNAJB11</name>
    <name evidence="8" type="ORF">IMSHALPRED_007678</name>
</gene>
<dbReference type="EMBL" id="CAJPDT010000050">
    <property type="protein sequence ID" value="CAF9928536.1"/>
    <property type="molecule type" value="Genomic_DNA"/>
</dbReference>
<dbReference type="SMART" id="SM00271">
    <property type="entry name" value="DnaJ"/>
    <property type="match status" value="1"/>
</dbReference>
<dbReference type="AlphaFoldDB" id="A0A8H3FW89"/>
<evidence type="ECO:0000256" key="1">
    <source>
        <dbReference type="ARBA" id="ARBA00004123"/>
    </source>
</evidence>
<evidence type="ECO:0000313" key="9">
    <source>
        <dbReference type="Proteomes" id="UP000664534"/>
    </source>
</evidence>
<accession>A0A8H3FW89</accession>
<dbReference type="InterPro" id="IPR036869">
    <property type="entry name" value="J_dom_sf"/>
</dbReference>
<dbReference type="CDD" id="cd06257">
    <property type="entry name" value="DnaJ"/>
    <property type="match status" value="1"/>
</dbReference>
<keyword evidence="3" id="KW-0963">Cytoplasm</keyword>
<dbReference type="OrthoDB" id="442087at2759"/>